<keyword evidence="1" id="KW-0472">Membrane</keyword>
<sequence>MSVEFMVLSLSWIMLPLLWMMVPKQKIHHALIAALFCQMLGWAIDLTVVQMRWVEYPVREFPHATRFNFSLFTLFYPTLIMLFVLYAPRSPRRQAGHFLLCALGLTLFAELLRTYTNLSAYRHWAWYCSFLTFSLKIYATFWFTRWFQKGLVS</sequence>
<dbReference type="Proteomes" id="UP000602284">
    <property type="component" value="Unassembled WGS sequence"/>
</dbReference>
<dbReference type="NCBIfam" id="NF041644">
    <property type="entry name" value="CBO0543_fam"/>
    <property type="match status" value="1"/>
</dbReference>
<accession>A0ABS1J6H3</accession>
<protein>
    <submittedName>
        <fullName evidence="2">Uncharacterized protein</fullName>
    </submittedName>
</protein>
<organism evidence="2 3">
    <name type="scientific">Tumebacillus amylolyticus</name>
    <dbReference type="NCBI Taxonomy" id="2801339"/>
    <lineage>
        <taxon>Bacteria</taxon>
        <taxon>Bacillati</taxon>
        <taxon>Bacillota</taxon>
        <taxon>Bacilli</taxon>
        <taxon>Bacillales</taxon>
        <taxon>Alicyclobacillaceae</taxon>
        <taxon>Tumebacillus</taxon>
    </lineage>
</organism>
<name>A0ABS1J6H3_9BACL</name>
<dbReference type="InterPro" id="IPR048147">
    <property type="entry name" value="CBO0543-like"/>
</dbReference>
<evidence type="ECO:0000313" key="3">
    <source>
        <dbReference type="Proteomes" id="UP000602284"/>
    </source>
</evidence>
<gene>
    <name evidence="2" type="ORF">JJB07_03855</name>
</gene>
<proteinExistence type="predicted"/>
<evidence type="ECO:0000313" key="2">
    <source>
        <dbReference type="EMBL" id="MBL0385775.1"/>
    </source>
</evidence>
<keyword evidence="1" id="KW-1133">Transmembrane helix</keyword>
<feature type="transmembrane region" description="Helical" evidence="1">
    <location>
        <begin position="29"/>
        <end position="49"/>
    </location>
</feature>
<keyword evidence="1" id="KW-0812">Transmembrane</keyword>
<keyword evidence="3" id="KW-1185">Reference proteome</keyword>
<comment type="caution">
    <text evidence="2">The sequence shown here is derived from an EMBL/GenBank/DDBJ whole genome shotgun (WGS) entry which is preliminary data.</text>
</comment>
<dbReference type="EMBL" id="JAEQNB010000001">
    <property type="protein sequence ID" value="MBL0385775.1"/>
    <property type="molecule type" value="Genomic_DNA"/>
</dbReference>
<reference evidence="2 3" key="1">
    <citation type="submission" date="2021-01" db="EMBL/GenBank/DDBJ databases">
        <title>Tumebacillus sp. strain ITR2 16S ribosomal RNA gene Genome sequencing and assembly.</title>
        <authorList>
            <person name="Kang M."/>
        </authorList>
    </citation>
    <scope>NUCLEOTIDE SEQUENCE [LARGE SCALE GENOMIC DNA]</scope>
    <source>
        <strain evidence="2 3">ITR2</strain>
    </source>
</reference>
<feature type="transmembrane region" description="Helical" evidence="1">
    <location>
        <begin position="69"/>
        <end position="88"/>
    </location>
</feature>
<feature type="transmembrane region" description="Helical" evidence="1">
    <location>
        <begin position="95"/>
        <end position="112"/>
    </location>
</feature>
<evidence type="ECO:0000256" key="1">
    <source>
        <dbReference type="SAM" id="Phobius"/>
    </source>
</evidence>
<feature type="transmembrane region" description="Helical" evidence="1">
    <location>
        <begin position="124"/>
        <end position="143"/>
    </location>
</feature>
<dbReference type="RefSeq" id="WP_201631269.1">
    <property type="nucleotide sequence ID" value="NZ_JAEQNB010000001.1"/>
</dbReference>
<feature type="transmembrane region" description="Helical" evidence="1">
    <location>
        <begin position="6"/>
        <end position="22"/>
    </location>
</feature>